<dbReference type="InterPro" id="IPR000182">
    <property type="entry name" value="GNAT_dom"/>
</dbReference>
<dbReference type="PANTHER" id="PTHR42791">
    <property type="entry name" value="GNAT FAMILY ACETYLTRANSFERASE"/>
    <property type="match status" value="1"/>
</dbReference>
<keyword evidence="2" id="KW-0808">Transferase</keyword>
<evidence type="ECO:0000313" key="2">
    <source>
        <dbReference type="EMBL" id="MDT0378123.1"/>
    </source>
</evidence>
<keyword evidence="3" id="KW-1185">Reference proteome</keyword>
<dbReference type="Proteomes" id="UP001183414">
    <property type="component" value="Unassembled WGS sequence"/>
</dbReference>
<dbReference type="SUPFAM" id="SSF55729">
    <property type="entry name" value="Acyl-CoA N-acyltransferases (Nat)"/>
    <property type="match status" value="1"/>
</dbReference>
<organism evidence="2 3">
    <name type="scientific">Streptomyces hazeniae</name>
    <dbReference type="NCBI Taxonomy" id="3075538"/>
    <lineage>
        <taxon>Bacteria</taxon>
        <taxon>Bacillati</taxon>
        <taxon>Actinomycetota</taxon>
        <taxon>Actinomycetes</taxon>
        <taxon>Kitasatosporales</taxon>
        <taxon>Streptomycetaceae</taxon>
        <taxon>Streptomyces</taxon>
    </lineage>
</organism>
<evidence type="ECO:0000259" key="1">
    <source>
        <dbReference type="PROSITE" id="PS51186"/>
    </source>
</evidence>
<accession>A0ABU2NR77</accession>
<dbReference type="PANTHER" id="PTHR42791:SF1">
    <property type="entry name" value="N-ACETYLTRANSFERASE DOMAIN-CONTAINING PROTEIN"/>
    <property type="match status" value="1"/>
</dbReference>
<dbReference type="RefSeq" id="WP_311672023.1">
    <property type="nucleotide sequence ID" value="NZ_JAVREQ010000002.1"/>
</dbReference>
<comment type="caution">
    <text evidence="2">The sequence shown here is derived from an EMBL/GenBank/DDBJ whole genome shotgun (WGS) entry which is preliminary data.</text>
</comment>
<dbReference type="EC" id="2.3.1.-" evidence="2"/>
<dbReference type="EMBL" id="JAVREQ010000002">
    <property type="protein sequence ID" value="MDT0378123.1"/>
    <property type="molecule type" value="Genomic_DNA"/>
</dbReference>
<protein>
    <submittedName>
        <fullName evidence="2">GNAT family N-acetyltransferase</fullName>
        <ecNumber evidence="2">2.3.1.-</ecNumber>
    </submittedName>
</protein>
<dbReference type="InterPro" id="IPR052523">
    <property type="entry name" value="Trichothecene_AcTrans"/>
</dbReference>
<keyword evidence="2" id="KW-0012">Acyltransferase</keyword>
<name>A0ABU2NR77_9ACTN</name>
<dbReference type="Pfam" id="PF00583">
    <property type="entry name" value="Acetyltransf_1"/>
    <property type="match status" value="1"/>
</dbReference>
<dbReference type="GO" id="GO:0016746">
    <property type="term" value="F:acyltransferase activity"/>
    <property type="evidence" value="ECO:0007669"/>
    <property type="project" value="UniProtKB-KW"/>
</dbReference>
<dbReference type="Gene3D" id="3.40.630.30">
    <property type="match status" value="1"/>
</dbReference>
<gene>
    <name evidence="2" type="ORF">RM572_04945</name>
</gene>
<evidence type="ECO:0000313" key="3">
    <source>
        <dbReference type="Proteomes" id="UP001183414"/>
    </source>
</evidence>
<feature type="domain" description="N-acetyltransferase" evidence="1">
    <location>
        <begin position="4"/>
        <end position="194"/>
    </location>
</feature>
<dbReference type="InterPro" id="IPR016181">
    <property type="entry name" value="Acyl_CoA_acyltransferase"/>
</dbReference>
<proteinExistence type="predicted"/>
<dbReference type="CDD" id="cd04301">
    <property type="entry name" value="NAT_SF"/>
    <property type="match status" value="1"/>
</dbReference>
<dbReference type="PROSITE" id="PS51186">
    <property type="entry name" value="GNAT"/>
    <property type="match status" value="1"/>
</dbReference>
<reference evidence="3" key="1">
    <citation type="submission" date="2023-07" db="EMBL/GenBank/DDBJ databases">
        <title>30 novel species of actinomycetes from the DSMZ collection.</title>
        <authorList>
            <person name="Nouioui I."/>
        </authorList>
    </citation>
    <scope>NUCLEOTIDE SEQUENCE [LARGE SCALE GENOMIC DNA]</scope>
    <source>
        <strain evidence="3">DSM 42041</strain>
    </source>
</reference>
<sequence>MADLGIRAATGADRDAIAALLHEVFRDDPVSRWVFPDDAHREEAHPRLFGAFLDHGMEHGTVHLTADGAGAAVWFAVAGGELRGGDDLGARLEKVDSDRLPVLGELTESVHPVDRDHAYLQAIAVAADRQSRGVGSALLAPVLAQCDRDGLPAYLEASSDRSRGLYERHGFTVLDRIVRLPDGPPMYPMWREPTT</sequence>